<dbReference type="Pfam" id="PF00932">
    <property type="entry name" value="LTD"/>
    <property type="match status" value="1"/>
</dbReference>
<dbReference type="GO" id="GO:0004519">
    <property type="term" value="F:endonuclease activity"/>
    <property type="evidence" value="ECO:0007669"/>
    <property type="project" value="UniProtKB-KW"/>
</dbReference>
<keyword evidence="4" id="KW-1185">Reference proteome</keyword>
<dbReference type="InterPro" id="IPR036691">
    <property type="entry name" value="Endo/exonu/phosph_ase_sf"/>
</dbReference>
<feature type="signal peptide" evidence="1">
    <location>
        <begin position="1"/>
        <end position="27"/>
    </location>
</feature>
<dbReference type="PANTHER" id="PTHR42834:SF1">
    <property type="entry name" value="ENDONUCLEASE_EXONUCLEASE_PHOSPHATASE FAMILY PROTEIN (AFU_ORTHOLOGUE AFUA_3G09210)"/>
    <property type="match status" value="1"/>
</dbReference>
<keyword evidence="1" id="KW-0732">Signal</keyword>
<proteinExistence type="predicted"/>
<evidence type="ECO:0000313" key="3">
    <source>
        <dbReference type="EMBL" id="MCL6269774.1"/>
    </source>
</evidence>
<dbReference type="CDD" id="cd10283">
    <property type="entry name" value="MnuA_DNase1-like"/>
    <property type="match status" value="1"/>
</dbReference>
<dbReference type="PROSITE" id="PS51841">
    <property type="entry name" value="LTD"/>
    <property type="match status" value="1"/>
</dbReference>
<feature type="domain" description="LTD" evidence="2">
    <location>
        <begin position="17"/>
        <end position="142"/>
    </location>
</feature>
<dbReference type="PANTHER" id="PTHR42834">
    <property type="entry name" value="ENDONUCLEASE/EXONUCLEASE/PHOSPHATASE FAMILY PROTEIN (AFU_ORTHOLOGUE AFUA_3G09210)"/>
    <property type="match status" value="1"/>
</dbReference>
<keyword evidence="3" id="KW-0255">Endonuclease</keyword>
<evidence type="ECO:0000259" key="2">
    <source>
        <dbReference type="PROSITE" id="PS51841"/>
    </source>
</evidence>
<protein>
    <submittedName>
        <fullName evidence="3">ExeM/NucH family extracellular endonuclease</fullName>
    </submittedName>
</protein>
<sequence length="862" mass="93874">MPNKTTHTIALSALAVAVMAATPMASAELIFSEYVEGSGNDNKAFEIYNNGSSNIQLSDYKIVKFTDGDQSKGYALEFTGADGLLAPEETFVVAVSNKVDGVYPSKIHQVANFNGDDSLQIQRLNGTVVDTLGEFGDVDFGKDKVLSRKTTGLVASTAFRSDQWDAKSKTSVFGFGFKPGEEYVIPPFVSCVDADRRISSVQGTGNIAVEKRYVQLKGVVTRTLYKQYFIEQERTSADSEGASVAIRVYDSVNKPEVGDEVTVQGWVVEYSDVTQLKDIKSGKFLKCSSGQSVPQTSISMPENGNYEPYESMNVVLSPMTGDGNSDGVSDDGFYVSDVYGVNRYADLVVSSGGNLIKPTNKYPAASAEAKEQQEKNNKNKIVIDDGDSRSYLSKVNYLPDLDFNNPVRVGDRIDSGMQGIISQGFGSYRLVPAGKITLDSSSNPRVANPASPAAGILRVASFNVLNYFNGFRNGDGTIDWAKSDKGNSRGANTAAEFGRQSSKIAVAMARMEADIVGVLEMENDGWGEYSAIQNLVNQLNASSDKPQGKNYDFVRSSDQFIGNDVIKVSIIYDKNSVETVGQPTILKAYPFDEVTGKHRPPMVQTFKQKNTDKELTVVINHFKSKGSDCDDLADKEDTFGQGNCNRQRVSAAETLGKFLQANHVNKDVLLIGDLNAYAKEDPVLVLTRDDTGRTIEKSVRASDGTYAVETTDYHLGYSNLGGNNPVSYVYKSESGALDHALASPSLKAKVEQVSDWAINSRELPGMDYNDEFYRDYKGKEPTEYKASASGQQDEWFDKYVTQGESSPFRSSDHDPVLIDLDLTKTEPGEEGVNSGDGGGSFGFPMLSLGLLSLLGLRRRKMS</sequence>
<evidence type="ECO:0000256" key="1">
    <source>
        <dbReference type="SAM" id="SignalP"/>
    </source>
</evidence>
<keyword evidence="3" id="KW-0540">Nuclease</keyword>
<name>A0ABT0PEH3_9GAMM</name>
<dbReference type="Gene3D" id="3.60.10.10">
    <property type="entry name" value="Endonuclease/exonuclease/phosphatase"/>
    <property type="match status" value="1"/>
</dbReference>
<reference evidence="3 4" key="1">
    <citation type="submission" date="2022-05" db="EMBL/GenBank/DDBJ databases">
        <authorList>
            <person name="Park J.-S."/>
        </authorList>
    </citation>
    <scope>NUCLEOTIDE SEQUENCE [LARGE SCALE GENOMIC DNA]</scope>
    <source>
        <strain evidence="3 4">2012CJ34-2</strain>
    </source>
</reference>
<comment type="caution">
    <text evidence="3">The sequence shown here is derived from an EMBL/GenBank/DDBJ whole genome shotgun (WGS) entry which is preliminary data.</text>
</comment>
<dbReference type="EMBL" id="JAMFLX010000008">
    <property type="protein sequence ID" value="MCL6269774.1"/>
    <property type="molecule type" value="Genomic_DNA"/>
</dbReference>
<dbReference type="InterPro" id="IPR047971">
    <property type="entry name" value="ExeM-like"/>
</dbReference>
<dbReference type="NCBIfam" id="NF033681">
    <property type="entry name" value="ExeM_NucH_DNase"/>
    <property type="match status" value="1"/>
</dbReference>
<dbReference type="RefSeq" id="WP_249698863.1">
    <property type="nucleotide sequence ID" value="NZ_JAMFLX010000008.1"/>
</dbReference>
<accession>A0ABT0PEH3</accession>
<gene>
    <name evidence="3" type="ORF">M3P05_07450</name>
</gene>
<dbReference type="SUPFAM" id="SSF56219">
    <property type="entry name" value="DNase I-like"/>
    <property type="match status" value="1"/>
</dbReference>
<evidence type="ECO:0000313" key="4">
    <source>
        <dbReference type="Proteomes" id="UP001203338"/>
    </source>
</evidence>
<dbReference type="Proteomes" id="UP001203338">
    <property type="component" value="Unassembled WGS sequence"/>
</dbReference>
<dbReference type="InterPro" id="IPR001322">
    <property type="entry name" value="Lamin_tail_dom"/>
</dbReference>
<keyword evidence="3" id="KW-0378">Hydrolase</keyword>
<feature type="chain" id="PRO_5046388129" evidence="1">
    <location>
        <begin position="28"/>
        <end position="862"/>
    </location>
</feature>
<organism evidence="3 4">
    <name type="scientific">Parendozoicomonas callyspongiae</name>
    <dbReference type="NCBI Taxonomy" id="2942213"/>
    <lineage>
        <taxon>Bacteria</taxon>
        <taxon>Pseudomonadati</taxon>
        <taxon>Pseudomonadota</taxon>
        <taxon>Gammaproteobacteria</taxon>
        <taxon>Oceanospirillales</taxon>
        <taxon>Endozoicomonadaceae</taxon>
        <taxon>Parendozoicomonas</taxon>
    </lineage>
</organism>